<dbReference type="EMBL" id="BMOS01000032">
    <property type="protein sequence ID" value="GGN64696.1"/>
    <property type="molecule type" value="Genomic_DNA"/>
</dbReference>
<keyword evidence="10" id="KW-1185">Reference proteome</keyword>
<protein>
    <submittedName>
        <fullName evidence="9">Nitroreductase</fullName>
    </submittedName>
</protein>
<dbReference type="InterPro" id="IPR026021">
    <property type="entry name" value="YdjA-like"/>
</dbReference>
<proteinExistence type="inferred from homology"/>
<reference evidence="9" key="2">
    <citation type="submission" date="2020-09" db="EMBL/GenBank/DDBJ databases">
        <authorList>
            <person name="Sun Q."/>
            <person name="Ohkuma M."/>
        </authorList>
    </citation>
    <scope>NUCLEOTIDE SEQUENCE</scope>
    <source>
        <strain evidence="9">JCM 17251</strain>
    </source>
</reference>
<feature type="domain" description="Nitroreductase" evidence="8">
    <location>
        <begin position="7"/>
        <end position="170"/>
    </location>
</feature>
<accession>A0A917Y3H5</accession>
<evidence type="ECO:0000256" key="1">
    <source>
        <dbReference type="ARBA" id="ARBA00001917"/>
    </source>
</evidence>
<keyword evidence="5" id="KW-0521">NADP</keyword>
<dbReference type="PANTHER" id="PTHR43821:SF1">
    <property type="entry name" value="NAD(P)H NITROREDUCTASE YDJA-RELATED"/>
    <property type="match status" value="1"/>
</dbReference>
<dbReference type="InterPro" id="IPR000415">
    <property type="entry name" value="Nitroreductase-like"/>
</dbReference>
<dbReference type="Pfam" id="PF00881">
    <property type="entry name" value="Nitroreductase"/>
    <property type="match status" value="1"/>
</dbReference>
<evidence type="ECO:0000256" key="5">
    <source>
        <dbReference type="ARBA" id="ARBA00022857"/>
    </source>
</evidence>
<organism evidence="9 10">
    <name type="scientific">Oceanobacillus indicireducens</name>
    <dbReference type="NCBI Taxonomy" id="1004261"/>
    <lineage>
        <taxon>Bacteria</taxon>
        <taxon>Bacillati</taxon>
        <taxon>Bacillota</taxon>
        <taxon>Bacilli</taxon>
        <taxon>Bacillales</taxon>
        <taxon>Bacillaceae</taxon>
        <taxon>Oceanobacillus</taxon>
    </lineage>
</organism>
<dbReference type="AlphaFoldDB" id="A0A917Y3H5"/>
<evidence type="ECO:0000256" key="2">
    <source>
        <dbReference type="ARBA" id="ARBA00007118"/>
    </source>
</evidence>
<evidence type="ECO:0000256" key="7">
    <source>
        <dbReference type="ARBA" id="ARBA00023027"/>
    </source>
</evidence>
<dbReference type="GO" id="GO:0016491">
    <property type="term" value="F:oxidoreductase activity"/>
    <property type="evidence" value="ECO:0007669"/>
    <property type="project" value="UniProtKB-KW"/>
</dbReference>
<comment type="cofactor">
    <cofactor evidence="1">
        <name>FMN</name>
        <dbReference type="ChEBI" id="CHEBI:58210"/>
    </cofactor>
</comment>
<gene>
    <name evidence="9" type="ORF">GCM10007971_32820</name>
</gene>
<evidence type="ECO:0000256" key="3">
    <source>
        <dbReference type="ARBA" id="ARBA00022630"/>
    </source>
</evidence>
<dbReference type="InterPro" id="IPR052530">
    <property type="entry name" value="NAD(P)H_nitroreductase"/>
</dbReference>
<keyword evidence="7" id="KW-0520">NAD</keyword>
<evidence type="ECO:0000259" key="8">
    <source>
        <dbReference type="Pfam" id="PF00881"/>
    </source>
</evidence>
<dbReference type="SUPFAM" id="SSF55469">
    <property type="entry name" value="FMN-dependent nitroreductase-like"/>
    <property type="match status" value="1"/>
</dbReference>
<evidence type="ECO:0000256" key="4">
    <source>
        <dbReference type="ARBA" id="ARBA00022643"/>
    </source>
</evidence>
<comment type="caution">
    <text evidence="9">The sequence shown here is derived from an EMBL/GenBank/DDBJ whole genome shotgun (WGS) entry which is preliminary data.</text>
</comment>
<dbReference type="RefSeq" id="WP_156855748.1">
    <property type="nucleotide sequence ID" value="NZ_BMOS01000032.1"/>
</dbReference>
<evidence type="ECO:0000313" key="10">
    <source>
        <dbReference type="Proteomes" id="UP000624041"/>
    </source>
</evidence>
<keyword evidence="6" id="KW-0560">Oxidoreductase</keyword>
<dbReference type="InterPro" id="IPR029479">
    <property type="entry name" value="Nitroreductase"/>
</dbReference>
<evidence type="ECO:0000256" key="6">
    <source>
        <dbReference type="ARBA" id="ARBA00023002"/>
    </source>
</evidence>
<comment type="similarity">
    <text evidence="2">Belongs to the nitroreductase family.</text>
</comment>
<dbReference type="Gene3D" id="3.40.109.10">
    <property type="entry name" value="NADH Oxidase"/>
    <property type="match status" value="1"/>
</dbReference>
<reference evidence="9" key="1">
    <citation type="journal article" date="2014" name="Int. J. Syst. Evol. Microbiol.">
        <title>Complete genome sequence of Corynebacterium casei LMG S-19264T (=DSM 44701T), isolated from a smear-ripened cheese.</title>
        <authorList>
            <consortium name="US DOE Joint Genome Institute (JGI-PGF)"/>
            <person name="Walter F."/>
            <person name="Albersmeier A."/>
            <person name="Kalinowski J."/>
            <person name="Ruckert C."/>
        </authorList>
    </citation>
    <scope>NUCLEOTIDE SEQUENCE</scope>
    <source>
        <strain evidence="9">JCM 17251</strain>
    </source>
</reference>
<dbReference type="Proteomes" id="UP000624041">
    <property type="component" value="Unassembled WGS sequence"/>
</dbReference>
<keyword evidence="4" id="KW-0288">FMN</keyword>
<sequence>MNLLHTIKERRSTLSFKSEKIELSTLKEIFTYGSYAPTHYMTEAWRIKLYQGDGKEQLIRAIIESYQRSGMLPSGNSEKAMRSRASIADFLFTIPHHALIYYEIPNDPIRNEEEYSSVAAFIQNSQLAAWEYGVGMLWTITPYMHDEQFIERIGLDHEKHKIAAVLQIGYPDKTTRDKGRTPVDQWIEVIE</sequence>
<keyword evidence="3" id="KW-0285">Flavoprotein</keyword>
<evidence type="ECO:0000313" key="9">
    <source>
        <dbReference type="EMBL" id="GGN64696.1"/>
    </source>
</evidence>
<name>A0A917Y3H5_9BACI</name>
<dbReference type="CDD" id="cd02135">
    <property type="entry name" value="YdjA-like"/>
    <property type="match status" value="1"/>
</dbReference>
<dbReference type="PANTHER" id="PTHR43821">
    <property type="entry name" value="NAD(P)H NITROREDUCTASE YDJA-RELATED"/>
    <property type="match status" value="1"/>
</dbReference>